<gene>
    <name evidence="1" type="ORF">SAMN05216247_116122</name>
</gene>
<evidence type="ECO:0000313" key="1">
    <source>
        <dbReference type="EMBL" id="SDZ65498.1"/>
    </source>
</evidence>
<protein>
    <submittedName>
        <fullName evidence="1">CobQ/CobB/MinD/ParA nucleotide binding domain-containing protein</fullName>
    </submittedName>
</protein>
<dbReference type="PANTHER" id="PTHR13696:SF52">
    <property type="entry name" value="PARA FAMILY PROTEIN CT_582"/>
    <property type="match status" value="1"/>
</dbReference>
<proteinExistence type="predicted"/>
<dbReference type="NCBIfam" id="NF047398">
    <property type="entry name" value="AAA_KGGVGR"/>
    <property type="match status" value="1"/>
</dbReference>
<dbReference type="Proteomes" id="UP000182902">
    <property type="component" value="Unassembled WGS sequence"/>
</dbReference>
<dbReference type="EMBL" id="FNOX01000016">
    <property type="protein sequence ID" value="SDZ65498.1"/>
    <property type="molecule type" value="Genomic_DNA"/>
</dbReference>
<dbReference type="InterPro" id="IPR027417">
    <property type="entry name" value="P-loop_NTPase"/>
</dbReference>
<reference evidence="1 2" key="1">
    <citation type="submission" date="2016-10" db="EMBL/GenBank/DDBJ databases">
        <authorList>
            <person name="de Groot N.N."/>
        </authorList>
    </citation>
    <scope>NUCLEOTIDE SEQUENCE [LARGE SCALE GENOMIC DNA]</scope>
    <source>
        <strain evidence="1 2">ICMP 14252</strain>
    </source>
</reference>
<dbReference type="RefSeq" id="WP_141722692.1">
    <property type="nucleotide sequence ID" value="NZ_FNOX01000016.1"/>
</dbReference>
<sequence length="447" mass="49608">MKKESSHQLRYDDVLPELVSLIVSELGENALDKNLILRDADGFVTFVLREDFDAKKIQKLSNSISTKLKKYASNQPVSTPSEMYSSELSAFDHDQWELVKLGNKSDIYVRYIERRIVGGDWVRGMLEPLNDIPPVVVFSSHKGGVGRSTALSVAASNIADTGKSVLAIDLDLEAPGIGGMFHSNDALPEFGAIDYYVEFGRSEINDLFLNNMAATSTKSDNGGSITIVPAAGKACKRNPENVIGKISRAYLESLDDTGATLSFLDKTRSMLMDLCRVKKYDVIFIDARAGLNESTATTIQGLGADVLFFGIDTPQTWEGYNYFLSHLSRYKSDTSFDNDWRYKIKMVHAKAANSSTALAKFRDESFELFASYLYDEIDGNEAAEGLPNAFSFDLDDPTAPHFAWPIYISSDFYEFDPVANKLQLSSENTTPVFGDFINALKDRLGFQ</sequence>
<dbReference type="Gene3D" id="3.40.50.300">
    <property type="entry name" value="P-loop containing nucleotide triphosphate hydrolases"/>
    <property type="match status" value="1"/>
</dbReference>
<accession>A0A1H3UT30</accession>
<evidence type="ECO:0000313" key="2">
    <source>
        <dbReference type="Proteomes" id="UP000182902"/>
    </source>
</evidence>
<name>A0A1H3UT30_9PSED</name>
<dbReference type="InterPro" id="IPR050678">
    <property type="entry name" value="DNA_Partitioning_ATPase"/>
</dbReference>
<dbReference type="AlphaFoldDB" id="A0A1H3UT30"/>
<dbReference type="SUPFAM" id="SSF52540">
    <property type="entry name" value="P-loop containing nucleoside triphosphate hydrolases"/>
    <property type="match status" value="1"/>
</dbReference>
<organism evidence="1 2">
    <name type="scientific">Pseudomonas salomonii</name>
    <dbReference type="NCBI Taxonomy" id="191391"/>
    <lineage>
        <taxon>Bacteria</taxon>
        <taxon>Pseudomonadati</taxon>
        <taxon>Pseudomonadota</taxon>
        <taxon>Gammaproteobacteria</taxon>
        <taxon>Pseudomonadales</taxon>
        <taxon>Pseudomonadaceae</taxon>
        <taxon>Pseudomonas</taxon>
    </lineage>
</organism>
<dbReference type="PANTHER" id="PTHR13696">
    <property type="entry name" value="P-LOOP CONTAINING NUCLEOSIDE TRIPHOSPHATE HYDROLASE"/>
    <property type="match status" value="1"/>
</dbReference>